<protein>
    <submittedName>
        <fullName evidence="1">Uncharacterized protein</fullName>
    </submittedName>
</protein>
<dbReference type="Proteomes" id="UP000281406">
    <property type="component" value="Unassembled WGS sequence"/>
</dbReference>
<comment type="caution">
    <text evidence="1">The sequence shown here is derived from an EMBL/GenBank/DDBJ whole genome shotgun (WGS) entry which is preliminary data.</text>
</comment>
<proteinExistence type="predicted"/>
<accession>A0A3N0YF38</accession>
<evidence type="ECO:0000313" key="2">
    <source>
        <dbReference type="Proteomes" id="UP000281406"/>
    </source>
</evidence>
<gene>
    <name evidence="1" type="ORF">DPX16_8863</name>
</gene>
<organism evidence="1 2">
    <name type="scientific">Anabarilius grahami</name>
    <name type="common">Kanglang fish</name>
    <name type="synonym">Barilius grahami</name>
    <dbReference type="NCBI Taxonomy" id="495550"/>
    <lineage>
        <taxon>Eukaryota</taxon>
        <taxon>Metazoa</taxon>
        <taxon>Chordata</taxon>
        <taxon>Craniata</taxon>
        <taxon>Vertebrata</taxon>
        <taxon>Euteleostomi</taxon>
        <taxon>Actinopterygii</taxon>
        <taxon>Neopterygii</taxon>
        <taxon>Teleostei</taxon>
        <taxon>Ostariophysi</taxon>
        <taxon>Cypriniformes</taxon>
        <taxon>Xenocyprididae</taxon>
        <taxon>Xenocypridinae</taxon>
        <taxon>Xenocypridinae incertae sedis</taxon>
        <taxon>Anabarilius</taxon>
    </lineage>
</organism>
<reference evidence="1 2" key="1">
    <citation type="submission" date="2018-10" db="EMBL/GenBank/DDBJ databases">
        <title>Genome assembly for a Yunnan-Guizhou Plateau 3E fish, Anabarilius grahami (Regan), and its evolutionary and genetic applications.</title>
        <authorList>
            <person name="Jiang W."/>
        </authorList>
    </citation>
    <scope>NUCLEOTIDE SEQUENCE [LARGE SCALE GENOMIC DNA]</scope>
    <source>
        <strain evidence="1">AG-KIZ</strain>
        <tissue evidence="1">Muscle</tissue>
    </source>
</reference>
<evidence type="ECO:0000313" key="1">
    <source>
        <dbReference type="EMBL" id="ROL44441.1"/>
    </source>
</evidence>
<dbReference type="AlphaFoldDB" id="A0A3N0YF38"/>
<sequence length="85" mass="9420">MKAASHRPRALVNTTSIYCLSEENACLTAPDSPLEQKGKWRPDTKSIAKAQRYLSVLSGDLFVYTLNEGGRKCEDGEENRTKDTG</sequence>
<dbReference type="EMBL" id="RJVU01046259">
    <property type="protein sequence ID" value="ROL44441.1"/>
    <property type="molecule type" value="Genomic_DNA"/>
</dbReference>
<name>A0A3N0YF38_ANAGA</name>
<keyword evidence="2" id="KW-1185">Reference proteome</keyword>